<name>A0A6L3WEJ2_9ACTN</name>
<organism evidence="1 2">
    <name type="scientific">Actinomadura montaniterrae</name>
    <dbReference type="NCBI Taxonomy" id="1803903"/>
    <lineage>
        <taxon>Bacteria</taxon>
        <taxon>Bacillati</taxon>
        <taxon>Actinomycetota</taxon>
        <taxon>Actinomycetes</taxon>
        <taxon>Streptosporangiales</taxon>
        <taxon>Thermomonosporaceae</taxon>
        <taxon>Actinomadura</taxon>
    </lineage>
</organism>
<gene>
    <name evidence="1" type="ORF">F9B16_00975</name>
</gene>
<accession>A0A6L3WEJ2</accession>
<protein>
    <submittedName>
        <fullName evidence="1">Helix-turn-helix domain-containing protein</fullName>
    </submittedName>
</protein>
<dbReference type="Proteomes" id="UP000483004">
    <property type="component" value="Unassembled WGS sequence"/>
</dbReference>
<dbReference type="InterPro" id="IPR009057">
    <property type="entry name" value="Homeodomain-like_sf"/>
</dbReference>
<dbReference type="AlphaFoldDB" id="A0A6L3WEJ2"/>
<reference evidence="1 2" key="1">
    <citation type="submission" date="2019-09" db="EMBL/GenBank/DDBJ databases">
        <title>Actinomadura physcomitrii sp. nov., a novel actinomycete isolated from moss [Physcomitrium sphaericum (Ludw) Fuernr].</title>
        <authorList>
            <person name="Liu C."/>
            <person name="Zhuang X."/>
        </authorList>
    </citation>
    <scope>NUCLEOTIDE SEQUENCE [LARGE SCALE GENOMIC DNA]</scope>
    <source>
        <strain evidence="1 2">CYP1-1B</strain>
    </source>
</reference>
<evidence type="ECO:0000313" key="2">
    <source>
        <dbReference type="Proteomes" id="UP000483004"/>
    </source>
</evidence>
<proteinExistence type="predicted"/>
<dbReference type="EMBL" id="WBMR01000001">
    <property type="protein sequence ID" value="KAB2390436.1"/>
    <property type="molecule type" value="Genomic_DNA"/>
</dbReference>
<sequence>MAIDSRVRERLVLTVASAKSEVRAMLPARIVLGAADGLAHGAIARELEVNVNTVRKWRGPFSALGPGGLRDAERLGQPKIYGPEVRVAIVATETSMPLPQQRPGPTGLFPQHVAGACRVSAATSQVGRIAKHGDFPCKGIRIGT</sequence>
<evidence type="ECO:0000313" key="1">
    <source>
        <dbReference type="EMBL" id="KAB2390436.1"/>
    </source>
</evidence>
<keyword evidence="2" id="KW-1185">Reference proteome</keyword>
<comment type="caution">
    <text evidence="1">The sequence shown here is derived from an EMBL/GenBank/DDBJ whole genome shotgun (WGS) entry which is preliminary data.</text>
</comment>
<dbReference type="SUPFAM" id="SSF46689">
    <property type="entry name" value="Homeodomain-like"/>
    <property type="match status" value="1"/>
</dbReference>